<dbReference type="GO" id="GO:0004252">
    <property type="term" value="F:serine-type endopeptidase activity"/>
    <property type="evidence" value="ECO:0007669"/>
    <property type="project" value="InterPro"/>
</dbReference>
<dbReference type="SUPFAM" id="SSF51306">
    <property type="entry name" value="LexA/Signal peptidase"/>
    <property type="match status" value="1"/>
</dbReference>
<dbReference type="EMBL" id="FOAJ01000004">
    <property type="protein sequence ID" value="SEK92198.1"/>
    <property type="molecule type" value="Genomic_DNA"/>
</dbReference>
<keyword evidence="3" id="KW-0805">Transcription regulation</keyword>
<dbReference type="CDD" id="cd06529">
    <property type="entry name" value="S24_LexA-like"/>
    <property type="match status" value="1"/>
</dbReference>
<keyword evidence="5" id="KW-0804">Transcription</keyword>
<dbReference type="AlphaFoldDB" id="A0A1H7KZP5"/>
<evidence type="ECO:0000259" key="6">
    <source>
        <dbReference type="Pfam" id="PF00717"/>
    </source>
</evidence>
<dbReference type="InterPro" id="IPR036286">
    <property type="entry name" value="LexA/Signal_pep-like_sf"/>
</dbReference>
<gene>
    <name evidence="7" type="ORF">SAMN05192542_104124</name>
</gene>
<dbReference type="InterPro" id="IPR015927">
    <property type="entry name" value="Peptidase_S24_S26A/B/C"/>
</dbReference>
<evidence type="ECO:0000256" key="5">
    <source>
        <dbReference type="ARBA" id="ARBA00023163"/>
    </source>
</evidence>
<evidence type="ECO:0000256" key="2">
    <source>
        <dbReference type="ARBA" id="ARBA00022801"/>
    </source>
</evidence>
<protein>
    <submittedName>
        <fullName evidence="7">Peptidase S24-like</fullName>
    </submittedName>
</protein>
<dbReference type="PANTHER" id="PTHR40661">
    <property type="match status" value="1"/>
</dbReference>
<dbReference type="Pfam" id="PF00717">
    <property type="entry name" value="Peptidase_S24"/>
    <property type="match status" value="1"/>
</dbReference>
<dbReference type="GO" id="GO:0003677">
    <property type="term" value="F:DNA binding"/>
    <property type="evidence" value="ECO:0007669"/>
    <property type="project" value="UniProtKB-KW"/>
</dbReference>
<evidence type="ECO:0000256" key="4">
    <source>
        <dbReference type="ARBA" id="ARBA00023125"/>
    </source>
</evidence>
<dbReference type="Gene3D" id="2.10.109.10">
    <property type="entry name" value="Umud Fragment, subunit A"/>
    <property type="match status" value="1"/>
</dbReference>
<keyword evidence="8" id="KW-1185">Reference proteome</keyword>
<keyword evidence="1" id="KW-0645">Protease</keyword>
<evidence type="ECO:0000313" key="7">
    <source>
        <dbReference type="EMBL" id="SEK92198.1"/>
    </source>
</evidence>
<evidence type="ECO:0000313" key="8">
    <source>
        <dbReference type="Proteomes" id="UP000199120"/>
    </source>
</evidence>
<accession>A0A1H7KZP5</accession>
<dbReference type="GO" id="GO:0006508">
    <property type="term" value="P:proteolysis"/>
    <property type="evidence" value="ECO:0007669"/>
    <property type="project" value="UniProtKB-KW"/>
</dbReference>
<dbReference type="InterPro" id="IPR039418">
    <property type="entry name" value="LexA-like"/>
</dbReference>
<dbReference type="Proteomes" id="UP000199120">
    <property type="component" value="Unassembled WGS sequence"/>
</dbReference>
<evidence type="ECO:0000256" key="1">
    <source>
        <dbReference type="ARBA" id="ARBA00022670"/>
    </source>
</evidence>
<dbReference type="PROSITE" id="PS00501">
    <property type="entry name" value="SPASE_I_1"/>
    <property type="match status" value="1"/>
</dbReference>
<dbReference type="InterPro" id="IPR019756">
    <property type="entry name" value="Pept_S26A_signal_pept_1_Ser-AS"/>
</dbReference>
<sequence>MVTIGCNALMSKSDERREERRLALLRLKDQFGRGGIAKIARTINKEPNYVSRMLYPPDKPGAKGIGEDSVVLLDEHFPGWQSSAGSPANDAEPGIVLSHSPKSIGSNEIEVPRFEAPASMGLGRPTPDQENVVELLRVSSSWLRSALPHISSPANLAVLPASGDSMEPTFSDSDLLWVDRGVREIRTEAVYVLALRDELYVKRLQRRPDGAILMISDNKSYDPYVIENGEREQFQVLGRVVFAWRGKRL</sequence>
<dbReference type="GO" id="GO:0016020">
    <property type="term" value="C:membrane"/>
    <property type="evidence" value="ECO:0007669"/>
    <property type="project" value="InterPro"/>
</dbReference>
<keyword evidence="2" id="KW-0378">Hydrolase</keyword>
<dbReference type="STRING" id="416943.SAMN05445871_4055"/>
<feature type="domain" description="Peptidase S24/S26A/S26B/S26C" evidence="6">
    <location>
        <begin position="122"/>
        <end position="241"/>
    </location>
</feature>
<name>A0A1H7KZP5_9BURK</name>
<reference evidence="8" key="1">
    <citation type="submission" date="2016-10" db="EMBL/GenBank/DDBJ databases">
        <authorList>
            <person name="Varghese N."/>
            <person name="Submissions S."/>
        </authorList>
    </citation>
    <scope>NUCLEOTIDE SEQUENCE [LARGE SCALE GENOMIC DNA]</scope>
    <source>
        <strain evidence="8">LMG 26416</strain>
    </source>
</reference>
<evidence type="ECO:0000256" key="3">
    <source>
        <dbReference type="ARBA" id="ARBA00023015"/>
    </source>
</evidence>
<dbReference type="OrthoDB" id="9155304at2"/>
<keyword evidence="4" id="KW-0238">DNA-binding</keyword>
<proteinExistence type="predicted"/>
<organism evidence="7 8">
    <name type="scientific">Paraburkholderia caballeronis</name>
    <dbReference type="NCBI Taxonomy" id="416943"/>
    <lineage>
        <taxon>Bacteria</taxon>
        <taxon>Pseudomonadati</taxon>
        <taxon>Pseudomonadota</taxon>
        <taxon>Betaproteobacteria</taxon>
        <taxon>Burkholderiales</taxon>
        <taxon>Burkholderiaceae</taxon>
        <taxon>Paraburkholderia</taxon>
    </lineage>
</organism>
<dbReference type="PANTHER" id="PTHR40661:SF3">
    <property type="entry name" value="FELS-1 PROPHAGE TRANSCRIPTIONAL REGULATOR"/>
    <property type="match status" value="1"/>
</dbReference>